<name>A0AAN8XME4_POLSC</name>
<evidence type="ECO:0000259" key="7">
    <source>
        <dbReference type="Pfam" id="PF00108"/>
    </source>
</evidence>
<evidence type="ECO:0000256" key="1">
    <source>
        <dbReference type="ARBA" id="ARBA00005189"/>
    </source>
</evidence>
<dbReference type="InterPro" id="IPR020616">
    <property type="entry name" value="Thiolase_N"/>
</dbReference>
<protein>
    <recommendedName>
        <fullName evidence="11">Mitochondrial 3-ketoacyl-coa thiolase</fullName>
    </recommendedName>
</protein>
<accession>A0AAN8XME4</accession>
<feature type="active site" description="Acyl-thioester intermediate" evidence="5">
    <location>
        <position position="94"/>
    </location>
</feature>
<proteinExistence type="inferred from homology"/>
<dbReference type="Gene3D" id="3.40.47.10">
    <property type="match status" value="2"/>
</dbReference>
<sequence length="399" mass="42433">MSSLAKGVFIVAAKRTPFGTFGGKFTNKSACDLLVTAMKAALASSEVAPTMVDSVIVGNVTPSSSRDGTFMARHAQLKSGIPLEKNAYSVNRLCGSGFQSIVNGVQEIMAGQSQIVVCGGAENMTQYPFVVRNVRFGTVLGSSQEFEDSLWLGLIDSYCSLPMALTAEKLAKEYKIGRDETDDFALRSQELWKKAQDNGYFKEELAPVTITVKKKDIVVDMDEHPRPETTIDKLKKLPPLFAKDGVVTAGTASGICDGAGALILASEEAVKANCYKPLARLVSYSVAGVEPSIMGIGPAPAIKKLLERTGLKLNDIDIIEINEAFGAQTLACAKDLQLDINKLNVNGGAIALGHPLAASGSRITTHLVYELRRRNAKYGIGSACIGGGQGIALLIESLK</sequence>
<evidence type="ECO:0000256" key="6">
    <source>
        <dbReference type="RuleBase" id="RU003557"/>
    </source>
</evidence>
<dbReference type="Pfam" id="PF00108">
    <property type="entry name" value="Thiolase_N"/>
    <property type="match status" value="1"/>
</dbReference>
<dbReference type="GO" id="GO:0003985">
    <property type="term" value="F:acetyl-CoA C-acetyltransferase activity"/>
    <property type="evidence" value="ECO:0007669"/>
    <property type="project" value="TreeGrafter"/>
</dbReference>
<keyword evidence="4 6" id="KW-0012">Acyltransferase</keyword>
<dbReference type="InterPro" id="IPR020615">
    <property type="entry name" value="Thiolase_acyl_enz_int_AS"/>
</dbReference>
<feature type="active site" description="Proton acceptor" evidence="5">
    <location>
        <position position="354"/>
    </location>
</feature>
<dbReference type="PANTHER" id="PTHR18919">
    <property type="entry name" value="ACETYL-COA C-ACYLTRANSFERASE"/>
    <property type="match status" value="1"/>
</dbReference>
<dbReference type="InterPro" id="IPR020617">
    <property type="entry name" value="Thiolase_C"/>
</dbReference>
<dbReference type="AlphaFoldDB" id="A0AAN8XME4"/>
<gene>
    <name evidence="9" type="ORF">RUM43_005019</name>
</gene>
<dbReference type="PANTHER" id="PTHR18919:SF107">
    <property type="entry name" value="ACETYL-COA ACETYLTRANSFERASE, CYTOSOLIC"/>
    <property type="match status" value="1"/>
</dbReference>
<feature type="domain" description="Thiolase N-terminal" evidence="7">
    <location>
        <begin position="8"/>
        <end position="268"/>
    </location>
</feature>
<evidence type="ECO:0000256" key="2">
    <source>
        <dbReference type="ARBA" id="ARBA00010982"/>
    </source>
</evidence>
<dbReference type="InterPro" id="IPR002155">
    <property type="entry name" value="Thiolase"/>
</dbReference>
<evidence type="ECO:0000256" key="3">
    <source>
        <dbReference type="ARBA" id="ARBA00022679"/>
    </source>
</evidence>
<dbReference type="PIRSF" id="PIRSF000429">
    <property type="entry name" value="Ac-CoA_Ac_transf"/>
    <property type="match status" value="1"/>
</dbReference>
<comment type="caution">
    <text evidence="9">The sequence shown here is derived from an EMBL/GenBank/DDBJ whole genome shotgun (WGS) entry which is preliminary data.</text>
</comment>
<dbReference type="GO" id="GO:0006635">
    <property type="term" value="P:fatty acid beta-oxidation"/>
    <property type="evidence" value="ECO:0007669"/>
    <property type="project" value="TreeGrafter"/>
</dbReference>
<reference evidence="9 10" key="1">
    <citation type="submission" date="2023-10" db="EMBL/GenBank/DDBJ databases">
        <title>Genomes of two closely related lineages of the louse Polyplax serrata with different host specificities.</title>
        <authorList>
            <person name="Martinu J."/>
            <person name="Tarabai H."/>
            <person name="Stefka J."/>
            <person name="Hypsa V."/>
        </authorList>
    </citation>
    <scope>NUCLEOTIDE SEQUENCE [LARGE SCALE GENOMIC DNA]</scope>
    <source>
        <strain evidence="9">HR10_N</strain>
    </source>
</reference>
<dbReference type="PROSITE" id="PS00737">
    <property type="entry name" value="THIOLASE_2"/>
    <property type="match status" value="1"/>
</dbReference>
<dbReference type="EMBL" id="JAWJWE010000002">
    <property type="protein sequence ID" value="KAK6643509.1"/>
    <property type="molecule type" value="Genomic_DNA"/>
</dbReference>
<evidence type="ECO:0008006" key="11">
    <source>
        <dbReference type="Google" id="ProtNLM"/>
    </source>
</evidence>
<dbReference type="Pfam" id="PF02803">
    <property type="entry name" value="Thiolase_C"/>
    <property type="match status" value="1"/>
</dbReference>
<comment type="similarity">
    <text evidence="2 6">Belongs to the thiolase-like superfamily. Thiolase family.</text>
</comment>
<dbReference type="InterPro" id="IPR016039">
    <property type="entry name" value="Thiolase-like"/>
</dbReference>
<evidence type="ECO:0000313" key="10">
    <source>
        <dbReference type="Proteomes" id="UP001372834"/>
    </source>
</evidence>
<dbReference type="PROSITE" id="PS00098">
    <property type="entry name" value="THIOLASE_1"/>
    <property type="match status" value="1"/>
</dbReference>
<dbReference type="PROSITE" id="PS00099">
    <property type="entry name" value="THIOLASE_3"/>
    <property type="match status" value="1"/>
</dbReference>
<keyword evidence="3 6" id="KW-0808">Transferase</keyword>
<evidence type="ECO:0000256" key="5">
    <source>
        <dbReference type="PIRSR" id="PIRSR000429-1"/>
    </source>
</evidence>
<organism evidence="9 10">
    <name type="scientific">Polyplax serrata</name>
    <name type="common">Common mouse louse</name>
    <dbReference type="NCBI Taxonomy" id="468196"/>
    <lineage>
        <taxon>Eukaryota</taxon>
        <taxon>Metazoa</taxon>
        <taxon>Ecdysozoa</taxon>
        <taxon>Arthropoda</taxon>
        <taxon>Hexapoda</taxon>
        <taxon>Insecta</taxon>
        <taxon>Pterygota</taxon>
        <taxon>Neoptera</taxon>
        <taxon>Paraneoptera</taxon>
        <taxon>Psocodea</taxon>
        <taxon>Troctomorpha</taxon>
        <taxon>Phthiraptera</taxon>
        <taxon>Anoplura</taxon>
        <taxon>Polyplacidae</taxon>
        <taxon>Polyplax</taxon>
    </lineage>
</organism>
<dbReference type="SUPFAM" id="SSF53901">
    <property type="entry name" value="Thiolase-like"/>
    <property type="match status" value="2"/>
</dbReference>
<dbReference type="InterPro" id="IPR020610">
    <property type="entry name" value="Thiolase_AS"/>
</dbReference>
<dbReference type="FunFam" id="3.40.47.10:FF:000010">
    <property type="entry name" value="Acetyl-CoA acetyltransferase (Thiolase)"/>
    <property type="match status" value="1"/>
</dbReference>
<feature type="domain" description="Thiolase C-terminal" evidence="8">
    <location>
        <begin position="275"/>
        <end position="396"/>
    </location>
</feature>
<evidence type="ECO:0000256" key="4">
    <source>
        <dbReference type="ARBA" id="ARBA00023315"/>
    </source>
</evidence>
<evidence type="ECO:0000259" key="8">
    <source>
        <dbReference type="Pfam" id="PF02803"/>
    </source>
</evidence>
<dbReference type="GO" id="GO:0005739">
    <property type="term" value="C:mitochondrion"/>
    <property type="evidence" value="ECO:0007669"/>
    <property type="project" value="TreeGrafter"/>
</dbReference>
<dbReference type="InterPro" id="IPR020613">
    <property type="entry name" value="Thiolase_CS"/>
</dbReference>
<dbReference type="NCBIfam" id="TIGR01930">
    <property type="entry name" value="AcCoA-C-Actrans"/>
    <property type="match status" value="1"/>
</dbReference>
<dbReference type="CDD" id="cd00751">
    <property type="entry name" value="thiolase"/>
    <property type="match status" value="1"/>
</dbReference>
<comment type="pathway">
    <text evidence="1">Lipid metabolism.</text>
</comment>
<feature type="active site" description="Proton acceptor" evidence="5">
    <location>
        <position position="384"/>
    </location>
</feature>
<dbReference type="Proteomes" id="UP001372834">
    <property type="component" value="Unassembled WGS sequence"/>
</dbReference>
<evidence type="ECO:0000313" key="9">
    <source>
        <dbReference type="EMBL" id="KAK6643509.1"/>
    </source>
</evidence>